<dbReference type="GO" id="GO:0070403">
    <property type="term" value="F:NAD+ binding"/>
    <property type="evidence" value="ECO:0007669"/>
    <property type="project" value="InterPro"/>
</dbReference>
<dbReference type="PROSITE" id="PS51176">
    <property type="entry name" value="PDH_ADH"/>
    <property type="match status" value="1"/>
</dbReference>
<dbReference type="SUPFAM" id="SSF51735">
    <property type="entry name" value="NAD(P)-binding Rossmann-fold domains"/>
    <property type="match status" value="1"/>
</dbReference>
<dbReference type="InterPro" id="IPR046826">
    <property type="entry name" value="PDH_N"/>
</dbReference>
<dbReference type="InterPro" id="IPR036291">
    <property type="entry name" value="NAD(P)-bd_dom_sf"/>
</dbReference>
<accession>A0A7V3YM31</accession>
<dbReference type="PANTHER" id="PTHR21363">
    <property type="entry name" value="PREPHENATE DEHYDROGENASE"/>
    <property type="match status" value="1"/>
</dbReference>
<keyword evidence="1" id="KW-0560">Oxidoreductase</keyword>
<organism evidence="3">
    <name type="scientific">Candidatus Caldatribacterium californiense</name>
    <dbReference type="NCBI Taxonomy" id="1454726"/>
    <lineage>
        <taxon>Bacteria</taxon>
        <taxon>Pseudomonadati</taxon>
        <taxon>Atribacterota</taxon>
        <taxon>Atribacteria</taxon>
        <taxon>Atribacterales</taxon>
        <taxon>Candidatus Caldatribacteriaceae</taxon>
        <taxon>Candidatus Caldatribacterium</taxon>
    </lineage>
</organism>
<reference evidence="3" key="1">
    <citation type="journal article" date="2020" name="mSystems">
        <title>Genome- and Community-Level Interaction Insights into Carbon Utilization and Element Cycling Functions of Hydrothermarchaeota in Hydrothermal Sediment.</title>
        <authorList>
            <person name="Zhou Z."/>
            <person name="Liu Y."/>
            <person name="Xu W."/>
            <person name="Pan J."/>
            <person name="Luo Z.H."/>
            <person name="Li M."/>
        </authorList>
    </citation>
    <scope>NUCLEOTIDE SEQUENCE [LARGE SCALE GENOMIC DNA]</scope>
    <source>
        <strain evidence="3">SpSt-716</strain>
    </source>
</reference>
<dbReference type="AlphaFoldDB" id="A0A7V3YM31"/>
<name>A0A7V3YM31_9BACT</name>
<dbReference type="PANTHER" id="PTHR21363:SF0">
    <property type="entry name" value="PREPHENATE DEHYDROGENASE [NADP(+)]"/>
    <property type="match status" value="1"/>
</dbReference>
<dbReference type="InterPro" id="IPR003099">
    <property type="entry name" value="Prephen_DH"/>
</dbReference>
<comment type="caution">
    <text evidence="3">The sequence shown here is derived from an EMBL/GenBank/DDBJ whole genome shotgun (WGS) entry which is preliminary data.</text>
</comment>
<dbReference type="Pfam" id="PF02153">
    <property type="entry name" value="PDH_N"/>
    <property type="match status" value="1"/>
</dbReference>
<evidence type="ECO:0000256" key="1">
    <source>
        <dbReference type="ARBA" id="ARBA00023002"/>
    </source>
</evidence>
<dbReference type="Gene3D" id="3.40.50.720">
    <property type="entry name" value="NAD(P)-binding Rossmann-like Domain"/>
    <property type="match status" value="1"/>
</dbReference>
<gene>
    <name evidence="3" type="ORF">ENU96_05725</name>
</gene>
<feature type="domain" description="Prephenate/arogenate dehydrogenase" evidence="2">
    <location>
        <begin position="4"/>
        <end position="171"/>
    </location>
</feature>
<dbReference type="GO" id="GO:0004665">
    <property type="term" value="F:prephenate dehydrogenase (NADP+) activity"/>
    <property type="evidence" value="ECO:0007669"/>
    <property type="project" value="InterPro"/>
</dbReference>
<proteinExistence type="predicted"/>
<protein>
    <submittedName>
        <fullName evidence="3">Prephenate dehydrogenase/arogenate dehydrogenase family protein</fullName>
    </submittedName>
</protein>
<dbReference type="GO" id="GO:0008977">
    <property type="term" value="F:prephenate dehydrogenase (NAD+) activity"/>
    <property type="evidence" value="ECO:0007669"/>
    <property type="project" value="InterPro"/>
</dbReference>
<evidence type="ECO:0000313" key="3">
    <source>
        <dbReference type="EMBL" id="HGI75159.1"/>
    </source>
</evidence>
<evidence type="ECO:0000259" key="2">
    <source>
        <dbReference type="PROSITE" id="PS51176"/>
    </source>
</evidence>
<dbReference type="GO" id="GO:0006571">
    <property type="term" value="P:tyrosine biosynthetic process"/>
    <property type="evidence" value="ECO:0007669"/>
    <property type="project" value="InterPro"/>
</dbReference>
<dbReference type="InterPro" id="IPR050812">
    <property type="entry name" value="Preph/Arog_dehydrog"/>
</dbReference>
<sequence length="171" mass="18878">METFTVGIVGLGLVGGSLGLDLALWGKKRCIIGYDRVKDVALQAREKGAIEVVAESIEEVAERADLLFIATPVREIPRVFFAARPFLREGVRVLDTGSSKEWVFREIRPEGLDIEYVGFHPMGGSREGGIDRARPGLFRGMPVLVIPGRIREKTRALLQELGEVIGGRVFF</sequence>
<dbReference type="EMBL" id="DTEN01000228">
    <property type="protein sequence ID" value="HGI75159.1"/>
    <property type="molecule type" value="Genomic_DNA"/>
</dbReference>